<gene>
    <name evidence="1" type="ORF">M9Y10_025200</name>
</gene>
<evidence type="ECO:0000313" key="2">
    <source>
        <dbReference type="Proteomes" id="UP001470230"/>
    </source>
</evidence>
<reference evidence="1 2" key="1">
    <citation type="submission" date="2024-04" db="EMBL/GenBank/DDBJ databases">
        <title>Tritrichomonas musculus Genome.</title>
        <authorList>
            <person name="Alves-Ferreira E."/>
            <person name="Grigg M."/>
            <person name="Lorenzi H."/>
            <person name="Galac M."/>
        </authorList>
    </citation>
    <scope>NUCLEOTIDE SEQUENCE [LARGE SCALE GENOMIC DNA]</scope>
    <source>
        <strain evidence="1 2">EAF2021</strain>
    </source>
</reference>
<dbReference type="Proteomes" id="UP001470230">
    <property type="component" value="Unassembled WGS sequence"/>
</dbReference>
<dbReference type="EMBL" id="JAPFFF010000036">
    <property type="protein sequence ID" value="KAK8843013.1"/>
    <property type="molecule type" value="Genomic_DNA"/>
</dbReference>
<name>A0ABR2H9V5_9EUKA</name>
<protein>
    <recommendedName>
        <fullName evidence="3">SIR2-like domain-containing protein</fullName>
    </recommendedName>
</protein>
<organism evidence="1 2">
    <name type="scientific">Tritrichomonas musculus</name>
    <dbReference type="NCBI Taxonomy" id="1915356"/>
    <lineage>
        <taxon>Eukaryota</taxon>
        <taxon>Metamonada</taxon>
        <taxon>Parabasalia</taxon>
        <taxon>Tritrichomonadida</taxon>
        <taxon>Tritrichomonadidae</taxon>
        <taxon>Tritrichomonas</taxon>
    </lineage>
</organism>
<sequence>MSTFLSITTEKNLEEYAGYDFPGSKERMQSNTNAENKLQFNQFQSEYQTFFISRERSFEEEFKSEIEKFHEIRQNISVLIIVGSTFQIISEPLYDGLFQKDAEDLSTALLIRHLFHFAFGIPYSQILITSTQEKNFTNLDNKTDLISSPTQFYEEISDKKPNLKYKFKLKEINEFGFYQSINIAQIGTHQFKFFFQESYGDVIKPFNIEIIKDFKNFSNENTHLFVFFLNHGFIGQKTGFPYQFFIERLLKIDCKRFYICNDSCRSGSMIELIKICQEFKQIFPNEYDLEIESVLFNFLTGLGKFEKENFRKIVDEKIKYFDFGKISQETIANFKLKLADMDEETISKISQFINNLDSQFSDEKCVPQHFLKFSEKAIIFTSSSYDQDSISLPGREINMSILEDPITRVFGNIFSSIFIESLLDKNSQKSLDDFSASIINLFHKYREDFEGYVKEQNLPIQGKTVNDTLFTSKEIEAFFTYKKNERFYVFDENCDWPDLNSIRLDEKFWNVDISKVNEEEYNNVHFCIFKTSSSADQQISNPNNYGPIKGEYYSIKYKKDFEKAVNLLHEKNDTKESFSVFITMKNANVLQEKCDGFGKFIGKIKPINTNFARVLGSLKNPIVNFFINNPNNVNRDASYFVEAYKSIEPFWQNYDI</sequence>
<proteinExistence type="predicted"/>
<accession>A0ABR2H9V5</accession>
<keyword evidence="2" id="KW-1185">Reference proteome</keyword>
<evidence type="ECO:0008006" key="3">
    <source>
        <dbReference type="Google" id="ProtNLM"/>
    </source>
</evidence>
<evidence type="ECO:0000313" key="1">
    <source>
        <dbReference type="EMBL" id="KAK8843013.1"/>
    </source>
</evidence>
<comment type="caution">
    <text evidence="1">The sequence shown here is derived from an EMBL/GenBank/DDBJ whole genome shotgun (WGS) entry which is preliminary data.</text>
</comment>